<sequence length="701" mass="78292">MISEQETTRDDARAVDPIGDQERLGQQHAGGRNFAKVGSSRASTLTYTYGPGAIMDLSHFTVMPTGLDDWDRVYARRAAGEGSAIHAPRLVRTAQLLVGPQVSRLRPYPWEPSLGGDKRDNVDLGVPARVFPQWLRCTGCDRLAPLSFFVRDGHGYRNTNPYRPDQATIYHYNCPGHGGRARSGKAREAACVPARYLLACPDGHLDEFPYDWFVHHGGNCPKAAHPILKLIESARSSSGTAVKCVSCGEYRPMSHAISTEGRDQLPRCRGRMPHLGVFRPGGCDEAVRVMLIGASNLWFPINQSIIDMPQRDENAIRKKHYDQVCEAFRDTPGFIKDPADTLALQTAVIILQNHRELQHEQWVRELDASALAALIAQFTAGEEDEAARAERRRNWDPVELLVPEWRHLDEERFSATPGDSYDQESGLSVHTEDVDETVRALGVRRVLGIDRLRKINALLGFTRIDAYDRADDLSARFVPLSRKPPTWLPATEDRGEGVFIQFDEDAIQQWESRVEDSELWEAYRAAHERNAINRQSDTSKGGNTDERMPPARYWMLHTLAHALIKRMAMSSGYGVPSLSERLYAWKPDGERQGAAGLMIVTAASDSDGTLGGLVALAEPARFAQIMADALDEMRRCSSDPVCAMRVPEDPEDFLHGAACHSCVMVSETSCERSNRFLDRRFLVALPGGYKRHRYADLAFFG</sequence>
<proteinExistence type="predicted"/>
<dbReference type="Pfam" id="PF09369">
    <property type="entry name" value="MZB"/>
    <property type="match status" value="1"/>
</dbReference>
<evidence type="ECO:0000313" key="3">
    <source>
        <dbReference type="EMBL" id="PKU94621.1"/>
    </source>
</evidence>
<dbReference type="EMBL" id="PCHB01000017">
    <property type="protein sequence ID" value="PKU94621.1"/>
    <property type="molecule type" value="Genomic_DNA"/>
</dbReference>
<evidence type="ECO:0000256" key="1">
    <source>
        <dbReference type="SAM" id="MobiDB-lite"/>
    </source>
</evidence>
<dbReference type="AlphaFoldDB" id="A0A2N3QRW4"/>
<reference evidence="3 4" key="1">
    <citation type="submission" date="2017-10" db="EMBL/GenBank/DDBJ databases">
        <title>Bifidobacterium genomics.</title>
        <authorList>
            <person name="Lugli G.A."/>
            <person name="Milani C."/>
            <person name="Mancabelli L."/>
        </authorList>
    </citation>
    <scope>NUCLEOTIDE SEQUENCE [LARGE SCALE GENOMIC DNA]</scope>
    <source>
        <strain evidence="3 4">1744B</strain>
    </source>
</reference>
<accession>A0A2N3QRW4</accession>
<name>A0A2N3QRW4_9BIFI</name>
<gene>
    <name evidence="3" type="ORF">CQR56_1525</name>
</gene>
<dbReference type="RefSeq" id="WP_101393820.1">
    <property type="nucleotide sequence ID" value="NZ_PCHB01000017.1"/>
</dbReference>
<dbReference type="NCBIfam" id="NF038324">
    <property type="entry name" value="DrmB_fam"/>
    <property type="match status" value="1"/>
</dbReference>
<evidence type="ECO:0000313" key="4">
    <source>
        <dbReference type="Proteomes" id="UP000233783"/>
    </source>
</evidence>
<evidence type="ECO:0000259" key="2">
    <source>
        <dbReference type="Pfam" id="PF09369"/>
    </source>
</evidence>
<feature type="compositionally biased region" description="Basic and acidic residues" evidence="1">
    <location>
        <begin position="1"/>
        <end position="25"/>
    </location>
</feature>
<protein>
    <recommendedName>
        <fullName evidence="2">MrfA-like Zn-binding domain-containing protein</fullName>
    </recommendedName>
</protein>
<dbReference type="InterPro" id="IPR018973">
    <property type="entry name" value="MZB"/>
</dbReference>
<feature type="domain" description="MrfA-like Zn-binding" evidence="2">
    <location>
        <begin position="559"/>
        <end position="663"/>
    </location>
</feature>
<feature type="region of interest" description="Disordered" evidence="1">
    <location>
        <begin position="1"/>
        <end position="36"/>
    </location>
</feature>
<dbReference type="InterPro" id="IPR047721">
    <property type="entry name" value="DrmB"/>
</dbReference>
<dbReference type="Proteomes" id="UP000233783">
    <property type="component" value="Unassembled WGS sequence"/>
</dbReference>
<comment type="caution">
    <text evidence="3">The sequence shown here is derived from an EMBL/GenBank/DDBJ whole genome shotgun (WGS) entry which is preliminary data.</text>
</comment>
<organism evidence="3 4">
    <name type="scientific">Bifidobacterium pseudolongum subsp. globosum</name>
    <dbReference type="NCBI Taxonomy" id="1690"/>
    <lineage>
        <taxon>Bacteria</taxon>
        <taxon>Bacillati</taxon>
        <taxon>Actinomycetota</taxon>
        <taxon>Actinomycetes</taxon>
        <taxon>Bifidobacteriales</taxon>
        <taxon>Bifidobacteriaceae</taxon>
        <taxon>Bifidobacterium</taxon>
    </lineage>
</organism>